<dbReference type="AlphaFoldDB" id="A0A1R4FR92"/>
<feature type="chain" id="PRO_5012232846" evidence="1">
    <location>
        <begin position="21"/>
        <end position="136"/>
    </location>
</feature>
<gene>
    <name evidence="2" type="ORF">FM111_06505</name>
</gene>
<dbReference type="EMBL" id="FUIE01000035">
    <property type="protein sequence ID" value="SJM58484.1"/>
    <property type="molecule type" value="Genomic_DNA"/>
</dbReference>
<dbReference type="Proteomes" id="UP000195766">
    <property type="component" value="Unassembled WGS sequence"/>
</dbReference>
<reference evidence="2 3" key="1">
    <citation type="submission" date="2017-02" db="EMBL/GenBank/DDBJ databases">
        <authorList>
            <person name="Peterson S.W."/>
        </authorList>
    </citation>
    <scope>NUCLEOTIDE SEQUENCE [LARGE SCALE GENOMIC DNA]</scope>
    <source>
        <strain evidence="2 3">3F5N</strain>
    </source>
</reference>
<accession>A0A1R4FR92</accession>
<protein>
    <submittedName>
        <fullName evidence="2">Uncharacterized protein</fullName>
    </submittedName>
</protein>
<dbReference type="InterPro" id="IPR048887">
    <property type="entry name" value="NtrZ-like"/>
</dbReference>
<organism evidence="2 3">
    <name type="scientific">Brevundimonas diminuta 3F5N</name>
    <dbReference type="NCBI Taxonomy" id="1255603"/>
    <lineage>
        <taxon>Bacteria</taxon>
        <taxon>Pseudomonadati</taxon>
        <taxon>Pseudomonadota</taxon>
        <taxon>Alphaproteobacteria</taxon>
        <taxon>Caulobacterales</taxon>
        <taxon>Caulobacteraceae</taxon>
        <taxon>Brevundimonas</taxon>
    </lineage>
</organism>
<name>A0A1R4FR92_BREDI</name>
<sequence>MGEMRFVAVIAASVGALALAGVTTDAAAQTRGRAPAVSLTDIAAQSPSTPTAAQRRGLRWNENGRWGLNFNLNQPVGREADWGDVEAGAYYRLSPRLRVGAAANLASPEVDPARAPESAADRRAAPRVRLETIFKF</sequence>
<keyword evidence="1" id="KW-0732">Signal</keyword>
<feature type="signal peptide" evidence="1">
    <location>
        <begin position="1"/>
        <end position="20"/>
    </location>
</feature>
<proteinExistence type="predicted"/>
<evidence type="ECO:0000256" key="1">
    <source>
        <dbReference type="SAM" id="SignalP"/>
    </source>
</evidence>
<evidence type="ECO:0000313" key="2">
    <source>
        <dbReference type="EMBL" id="SJM58484.1"/>
    </source>
</evidence>
<dbReference type="Pfam" id="PF20841">
    <property type="entry name" value="NtrZ"/>
    <property type="match status" value="1"/>
</dbReference>
<evidence type="ECO:0000313" key="3">
    <source>
        <dbReference type="Proteomes" id="UP000195766"/>
    </source>
</evidence>